<protein>
    <recommendedName>
        <fullName evidence="6">Glycoside hydrolase family 127 protein</fullName>
    </recommendedName>
</protein>
<dbReference type="GO" id="GO:0005975">
    <property type="term" value="P:carbohydrate metabolic process"/>
    <property type="evidence" value="ECO:0007669"/>
    <property type="project" value="InterPro"/>
</dbReference>
<feature type="domain" description="Non-reducing end beta-L-arabinofuranosidase-like GH127 catalytic" evidence="2">
    <location>
        <begin position="87"/>
        <end position="409"/>
    </location>
</feature>
<dbReference type="Pfam" id="PF20736">
    <property type="entry name" value="Glyco_hydro127M"/>
    <property type="match status" value="1"/>
</dbReference>
<evidence type="ECO:0000259" key="2">
    <source>
        <dbReference type="Pfam" id="PF07944"/>
    </source>
</evidence>
<dbReference type="EMBL" id="CP046401">
    <property type="protein sequence ID" value="QGY47731.1"/>
    <property type="molecule type" value="Genomic_DNA"/>
</dbReference>
<dbReference type="PANTHER" id="PTHR43465:SF2">
    <property type="entry name" value="DUF1680 DOMAIN PROTEIN (AFU_ORTHOLOGUE AFUA_1G08910)"/>
    <property type="match status" value="1"/>
</dbReference>
<evidence type="ECO:0008006" key="6">
    <source>
        <dbReference type="Google" id="ProtNLM"/>
    </source>
</evidence>
<dbReference type="InterPro" id="IPR012878">
    <property type="entry name" value="Beta-AFase-like_GH127_cat"/>
</dbReference>
<dbReference type="KEGG" id="mcos:GM418_29925"/>
<accession>A0A6I6JYT0</accession>
<reference evidence="4 5" key="1">
    <citation type="submission" date="2019-11" db="EMBL/GenBank/DDBJ databases">
        <authorList>
            <person name="Zheng R.K."/>
            <person name="Sun C.M."/>
        </authorList>
    </citation>
    <scope>NUCLEOTIDE SEQUENCE [LARGE SCALE GENOMIC DNA]</scope>
    <source>
        <strain evidence="4 5">WC007</strain>
    </source>
</reference>
<evidence type="ECO:0000313" key="5">
    <source>
        <dbReference type="Proteomes" id="UP000428260"/>
    </source>
</evidence>
<dbReference type="InterPro" id="IPR012341">
    <property type="entry name" value="6hp_glycosidase-like_sf"/>
</dbReference>
<dbReference type="AlphaFoldDB" id="A0A6I6JYT0"/>
<name>A0A6I6JYT0_9BACT</name>
<dbReference type="InterPro" id="IPR049046">
    <property type="entry name" value="Beta-AFase-like_GH127_middle"/>
</dbReference>
<feature type="chain" id="PRO_5026228576" description="Glycoside hydrolase family 127 protein" evidence="1">
    <location>
        <begin position="19"/>
        <end position="667"/>
    </location>
</feature>
<dbReference type="PROSITE" id="PS51257">
    <property type="entry name" value="PROKAR_LIPOPROTEIN"/>
    <property type="match status" value="1"/>
</dbReference>
<dbReference type="SUPFAM" id="SSF48208">
    <property type="entry name" value="Six-hairpin glycosidases"/>
    <property type="match status" value="1"/>
</dbReference>
<dbReference type="Proteomes" id="UP000428260">
    <property type="component" value="Chromosome"/>
</dbReference>
<dbReference type="RefSeq" id="WP_158871886.1">
    <property type="nucleotide sequence ID" value="NZ_CP046401.1"/>
</dbReference>
<feature type="domain" description="Non-reducing end beta-L-arabinofuranosidase-like GH127 middle" evidence="3">
    <location>
        <begin position="426"/>
        <end position="520"/>
    </location>
</feature>
<dbReference type="InterPro" id="IPR008928">
    <property type="entry name" value="6-hairpin_glycosidase_sf"/>
</dbReference>
<keyword evidence="5" id="KW-1185">Reference proteome</keyword>
<feature type="signal peptide" evidence="1">
    <location>
        <begin position="1"/>
        <end position="18"/>
    </location>
</feature>
<dbReference type="Gene3D" id="1.50.10.10">
    <property type="match status" value="1"/>
</dbReference>
<evidence type="ECO:0000259" key="3">
    <source>
        <dbReference type="Pfam" id="PF20736"/>
    </source>
</evidence>
<dbReference type="InterPro" id="IPR049174">
    <property type="entry name" value="Beta-AFase-like"/>
</dbReference>
<evidence type="ECO:0000313" key="4">
    <source>
        <dbReference type="EMBL" id="QGY47731.1"/>
    </source>
</evidence>
<sequence>MKISLIYILIVLSSVAVSCRTNNNNTNEKQSESELVFGEWHFSGHLGNYIDNISEQRILGQEKWDMIYPETEEAFRLREDDKNYPEYGRWRGEFWGKYILSAIATAKYYHSDELKAKIAEAVEGISKLQDENGYIGTYAHSDFLEGNNWNVWTRKYTLWGLLEAWDLLKDDSILQTARRFADNLISEVGPGATDIVKTGNFYGMPSSSILLPIVRLYQATGEQKYLEYAEYIVRQWEKHPEGLPDILNKGLEGIPVHRWFKAPAPYDWAKGYELTSCVEGLASLYEATGNETYLQAAKNIHQVLSDWERTPIGSVSFDDKYVGSAGIINTVSEICDVVYWNRLSLALFKQTGDERYIEEYERSLYNSLLCSYNPEGTWGLRRLRMSHVHVPALNHFLDNHHCCIDNLPRGVLQASDAVLLSGGEGVYLTLFNEGEGTAKLPSGKDMGVKIEGDFLRDSKIRVKLSLDQPEHFKFIIRQPGWSNKTGVKLNGSDCKKEDTSAWLSIDRKWNDGDVLEIAFDIKIRWEFFDSTKMETLHNNIDFYENIWSNIQYVGGSNETLNKRYSNVKKLTIKEALPQQPAVTFFYGPLVLSRDVRITEGDVFAPIRLPGAPQAIEIIPIQAPTGIWKAFELDLGNEQIIKFCDFSSAGNTWNNQSTFNTWCILEKK</sequence>
<evidence type="ECO:0000256" key="1">
    <source>
        <dbReference type="SAM" id="SignalP"/>
    </source>
</evidence>
<gene>
    <name evidence="4" type="ORF">GM418_29925</name>
</gene>
<proteinExistence type="predicted"/>
<dbReference type="PANTHER" id="PTHR43465">
    <property type="entry name" value="DUF1680 DOMAIN PROTEIN (AFU_ORTHOLOGUE AFUA_1G08910)"/>
    <property type="match status" value="1"/>
</dbReference>
<dbReference type="Pfam" id="PF07944">
    <property type="entry name" value="Beta-AFase-like_GH127_cat"/>
    <property type="match status" value="1"/>
</dbReference>
<keyword evidence="1" id="KW-0732">Signal</keyword>
<organism evidence="4 5">
    <name type="scientific">Maribellus comscasis</name>
    <dbReference type="NCBI Taxonomy" id="2681766"/>
    <lineage>
        <taxon>Bacteria</taxon>
        <taxon>Pseudomonadati</taxon>
        <taxon>Bacteroidota</taxon>
        <taxon>Bacteroidia</taxon>
        <taxon>Marinilabiliales</taxon>
        <taxon>Prolixibacteraceae</taxon>
        <taxon>Maribellus</taxon>
    </lineage>
</organism>